<dbReference type="PROSITE" id="PS50943">
    <property type="entry name" value="HTH_CROC1"/>
    <property type="match status" value="1"/>
</dbReference>
<dbReference type="Pfam" id="PF01381">
    <property type="entry name" value="HTH_3"/>
    <property type="match status" value="1"/>
</dbReference>
<name>A0ABT9IYW6_9BACL</name>
<dbReference type="InterPro" id="IPR050807">
    <property type="entry name" value="TransReg_Diox_bact_type"/>
</dbReference>
<organism evidence="3 4">
    <name type="scientific">Chengkuizengella axinellae</name>
    <dbReference type="NCBI Taxonomy" id="3064388"/>
    <lineage>
        <taxon>Bacteria</taxon>
        <taxon>Bacillati</taxon>
        <taxon>Bacillota</taxon>
        <taxon>Bacilli</taxon>
        <taxon>Bacillales</taxon>
        <taxon>Paenibacillaceae</taxon>
        <taxon>Chengkuizengella</taxon>
    </lineage>
</organism>
<keyword evidence="4" id="KW-1185">Reference proteome</keyword>
<dbReference type="PANTHER" id="PTHR46797">
    <property type="entry name" value="HTH-TYPE TRANSCRIPTIONAL REGULATOR"/>
    <property type="match status" value="1"/>
</dbReference>
<gene>
    <name evidence="3" type="ORF">Q5Y73_07730</name>
</gene>
<evidence type="ECO:0000313" key="4">
    <source>
        <dbReference type="Proteomes" id="UP001231941"/>
    </source>
</evidence>
<dbReference type="InterPro" id="IPR001387">
    <property type="entry name" value="Cro/C1-type_HTH"/>
</dbReference>
<keyword evidence="1" id="KW-0238">DNA-binding</keyword>
<dbReference type="PANTHER" id="PTHR46797:SF1">
    <property type="entry name" value="METHYLPHOSPHONATE SYNTHASE"/>
    <property type="match status" value="1"/>
</dbReference>
<sequence>MSIGSNIKKIRKERGYTQVELSGRANLSRSYLADVERDRYNPSVETLTSIAKALGVSSSFILGATDDDMECKRLYEELKVILRMMSHNGQFNSDTKNAIQQEATHLYKKISLDFEHTPSNILEICEEHYDKEFIQEFINVLEKAKESLEGNKSSLSKDTHHDFKEILEDDETEIKFNGVPLDKEEKIKILRVMEAMFWNDKKNN</sequence>
<evidence type="ECO:0000259" key="2">
    <source>
        <dbReference type="PROSITE" id="PS50943"/>
    </source>
</evidence>
<dbReference type="RefSeq" id="WP_305991281.1">
    <property type="nucleotide sequence ID" value="NZ_JAVAMP010000002.1"/>
</dbReference>
<evidence type="ECO:0000313" key="3">
    <source>
        <dbReference type="EMBL" id="MDP5273990.1"/>
    </source>
</evidence>
<comment type="caution">
    <text evidence="3">The sequence shown here is derived from an EMBL/GenBank/DDBJ whole genome shotgun (WGS) entry which is preliminary data.</text>
</comment>
<evidence type="ECO:0000256" key="1">
    <source>
        <dbReference type="ARBA" id="ARBA00023125"/>
    </source>
</evidence>
<dbReference type="EMBL" id="JAVAMP010000002">
    <property type="protein sequence ID" value="MDP5273990.1"/>
    <property type="molecule type" value="Genomic_DNA"/>
</dbReference>
<protein>
    <submittedName>
        <fullName evidence="3">Helix-turn-helix transcriptional regulator</fullName>
    </submittedName>
</protein>
<dbReference type="CDD" id="cd00093">
    <property type="entry name" value="HTH_XRE"/>
    <property type="match status" value="1"/>
</dbReference>
<dbReference type="Proteomes" id="UP001231941">
    <property type="component" value="Unassembled WGS sequence"/>
</dbReference>
<dbReference type="Gene3D" id="1.10.260.40">
    <property type="entry name" value="lambda repressor-like DNA-binding domains"/>
    <property type="match status" value="1"/>
</dbReference>
<accession>A0ABT9IYW6</accession>
<dbReference type="SMART" id="SM00530">
    <property type="entry name" value="HTH_XRE"/>
    <property type="match status" value="1"/>
</dbReference>
<dbReference type="InterPro" id="IPR010982">
    <property type="entry name" value="Lambda_DNA-bd_dom_sf"/>
</dbReference>
<feature type="domain" description="HTH cro/C1-type" evidence="2">
    <location>
        <begin position="7"/>
        <end position="61"/>
    </location>
</feature>
<proteinExistence type="predicted"/>
<reference evidence="3 4" key="1">
    <citation type="submission" date="2023-08" db="EMBL/GenBank/DDBJ databases">
        <authorList>
            <person name="Park J.-S."/>
        </authorList>
    </citation>
    <scope>NUCLEOTIDE SEQUENCE [LARGE SCALE GENOMIC DNA]</scope>
    <source>
        <strain evidence="3 4">2205SS18-9</strain>
    </source>
</reference>
<dbReference type="SUPFAM" id="SSF47413">
    <property type="entry name" value="lambda repressor-like DNA-binding domains"/>
    <property type="match status" value="1"/>
</dbReference>